<gene>
    <name evidence="2" type="ORF">ACFFVI_16225</name>
</gene>
<evidence type="ECO:0000313" key="3">
    <source>
        <dbReference type="Proteomes" id="UP001589748"/>
    </source>
</evidence>
<keyword evidence="3" id="KW-1185">Reference proteome</keyword>
<dbReference type="Proteomes" id="UP001589748">
    <property type="component" value="Unassembled WGS sequence"/>
</dbReference>
<protein>
    <submittedName>
        <fullName evidence="2">Lasso RiPP family leader peptide-containing protein</fullName>
    </submittedName>
</protein>
<dbReference type="EMBL" id="JBHMDM010000007">
    <property type="protein sequence ID" value="MFB9378513.1"/>
    <property type="molecule type" value="Genomic_DNA"/>
</dbReference>
<reference evidence="2 3" key="1">
    <citation type="submission" date="2024-09" db="EMBL/GenBank/DDBJ databases">
        <authorList>
            <person name="Sun Q."/>
            <person name="Mori K."/>
        </authorList>
    </citation>
    <scope>NUCLEOTIDE SEQUENCE [LARGE SCALE GENOMIC DNA]</scope>
    <source>
        <strain evidence="2 3">TISTR 1856</strain>
    </source>
</reference>
<name>A0ABV5LWP3_9ACTN</name>
<evidence type="ECO:0000256" key="1">
    <source>
        <dbReference type="SAM" id="MobiDB-lite"/>
    </source>
</evidence>
<proteinExistence type="predicted"/>
<feature type="region of interest" description="Disordered" evidence="1">
    <location>
        <begin position="25"/>
        <end position="45"/>
    </location>
</feature>
<evidence type="ECO:0000313" key="2">
    <source>
        <dbReference type="EMBL" id="MFB9378513.1"/>
    </source>
</evidence>
<dbReference type="RefSeq" id="WP_380136840.1">
    <property type="nucleotide sequence ID" value="NZ_JBHLUI010000008.1"/>
</dbReference>
<sequence>MSAPYEKPRVTVLGSFGELTLATPKDLGSPNDGFSFRGQDLFTVS</sequence>
<dbReference type="NCBIfam" id="NF033521">
    <property type="entry name" value="lasso_leader_L3"/>
    <property type="match status" value="1"/>
</dbReference>
<comment type="caution">
    <text evidence="2">The sequence shown here is derived from an EMBL/GenBank/DDBJ whole genome shotgun (WGS) entry which is preliminary data.</text>
</comment>
<accession>A0ABV5LWP3</accession>
<organism evidence="2 3">
    <name type="scientific">Kineococcus gynurae</name>
    <dbReference type="NCBI Taxonomy" id="452979"/>
    <lineage>
        <taxon>Bacteria</taxon>
        <taxon>Bacillati</taxon>
        <taxon>Actinomycetota</taxon>
        <taxon>Actinomycetes</taxon>
        <taxon>Kineosporiales</taxon>
        <taxon>Kineosporiaceae</taxon>
        <taxon>Kineococcus</taxon>
    </lineage>
</organism>